<protein>
    <submittedName>
        <fullName evidence="1">WSSV046</fullName>
    </submittedName>
</protein>
<reference evidence="1" key="1">
    <citation type="submission" date="2017-12" db="EMBL/GenBank/DDBJ databases">
        <authorList>
            <person name="Katneni V.K."/>
            <person name="Shekhar M.S."/>
            <person name="Otta S.K."/>
            <person name="Karthic K."/>
            <person name="Jangam A.K."/>
            <person name="Gopikrishna G."/>
            <person name="Vijayan K.K."/>
        </authorList>
    </citation>
    <scope>NUCLEOTIDE SEQUENCE [LARGE SCALE GENOMIC DNA]</scope>
    <source>
        <strain evidence="1">IN_AP4RU</strain>
    </source>
</reference>
<evidence type="ECO:0000313" key="1">
    <source>
        <dbReference type="EMBL" id="AUO14919.1"/>
    </source>
</evidence>
<name>A0A2I6SBJ3_9VIRU</name>
<reference evidence="1" key="2">
    <citation type="journal article" date="2018" name="Genome Announc.">
        <title>First Report of a Complete Genome Sequence of White spot syndrome virus from India.</title>
        <authorList>
            <person name="Vinaya Kumar K."/>
            <person name="Shekhar M.S."/>
            <person name="Otta S.K."/>
            <person name="Karthic K."/>
            <person name="Ashok Kumar J."/>
            <person name="Gopikrishna G."/>
            <person name="Vijayan K.K."/>
        </authorList>
    </citation>
    <scope>NUCLEOTIDE SEQUENCE</scope>
    <source>
        <strain evidence="1">IN_AP4RU</strain>
    </source>
</reference>
<dbReference type="Proteomes" id="UP000267352">
    <property type="component" value="Segment"/>
</dbReference>
<dbReference type="EMBL" id="MG702567">
    <property type="protein sequence ID" value="AUO14919.1"/>
    <property type="molecule type" value="Genomic_DNA"/>
</dbReference>
<accession>A0A2I6SBJ3</accession>
<sequence length="61" mass="6789">MAFWGRRNSIARRGELSMSLRKKPCFLEETHNLVKLIIVIDDAIIDIGSKGGICLGLEEAC</sequence>
<proteinExistence type="predicted"/>
<organism evidence="1">
    <name type="scientific">White spot syndrome virus</name>
    <dbReference type="NCBI Taxonomy" id="342409"/>
    <lineage>
        <taxon>Viruses</taxon>
        <taxon>Viruses incertae sedis</taxon>
        <taxon>Naldaviricetes</taxon>
        <taxon>Nimaviridae</taxon>
        <taxon>Whispovirus</taxon>
    </lineage>
</organism>